<gene>
    <name evidence="1" type="ORF">BKM63_21785</name>
</gene>
<accession>A0A1J7BMU7</accession>
<dbReference type="EMBL" id="MLFK01000011">
    <property type="protein sequence ID" value="OIV40027.1"/>
    <property type="molecule type" value="Genomic_DNA"/>
</dbReference>
<protein>
    <submittedName>
        <fullName evidence="1">Uncharacterized protein</fullName>
    </submittedName>
</protein>
<dbReference type="OrthoDB" id="1431153at2"/>
<keyword evidence="2" id="KW-1185">Reference proteome</keyword>
<dbReference type="RefSeq" id="WP_071638701.1">
    <property type="nucleotide sequence ID" value="NZ_MLFK01000011.1"/>
</dbReference>
<dbReference type="Proteomes" id="UP000182826">
    <property type="component" value="Unassembled WGS sequence"/>
</dbReference>
<evidence type="ECO:0000313" key="2">
    <source>
        <dbReference type="Proteomes" id="UP000182826"/>
    </source>
</evidence>
<organism evidence="1 2">
    <name type="scientific">Flavobacterium johnsoniae</name>
    <name type="common">Cytophaga johnsonae</name>
    <dbReference type="NCBI Taxonomy" id="986"/>
    <lineage>
        <taxon>Bacteria</taxon>
        <taxon>Pseudomonadati</taxon>
        <taxon>Bacteroidota</taxon>
        <taxon>Flavobacteriia</taxon>
        <taxon>Flavobacteriales</taxon>
        <taxon>Flavobacteriaceae</taxon>
        <taxon>Flavobacterium</taxon>
    </lineage>
</organism>
<sequence>MNLNQVNFKKITNQFSVKDFEKVKNFILENGKTTTYRNYDNNNPYYDFGRFQVYLSADIGQKNINNDPKLSDFNEMTLKDEDLYYKILIVRKGDILALKTGVLDGMGENEVYYIDSYSIGVDEKSDLLSDYLNIMKRLK</sequence>
<evidence type="ECO:0000313" key="1">
    <source>
        <dbReference type="EMBL" id="OIV40027.1"/>
    </source>
</evidence>
<name>A0A1J7BMU7_FLAJO</name>
<dbReference type="AlphaFoldDB" id="A0A1J7BMU7"/>
<reference evidence="1 2" key="1">
    <citation type="submission" date="2016-10" db="EMBL/GenBank/DDBJ databases">
        <title>Draft Genome Sequence of Rhizobacteria Flavobacterium johnsoniae CI04.</title>
        <authorList>
            <person name="Bravo J.I."/>
            <person name="Lozano G.L."/>
            <person name="Handelsman J."/>
        </authorList>
    </citation>
    <scope>NUCLEOTIDE SEQUENCE [LARGE SCALE GENOMIC DNA]</scope>
    <source>
        <strain evidence="1 2">CI04</strain>
    </source>
</reference>
<proteinExistence type="predicted"/>
<comment type="caution">
    <text evidence="1">The sequence shown here is derived from an EMBL/GenBank/DDBJ whole genome shotgun (WGS) entry which is preliminary data.</text>
</comment>